<dbReference type="Proteomes" id="UP001549111">
    <property type="component" value="Unassembled WGS sequence"/>
</dbReference>
<evidence type="ECO:0000313" key="3">
    <source>
        <dbReference type="Proteomes" id="UP000323522"/>
    </source>
</evidence>
<dbReference type="EMBL" id="JBEPLS010000008">
    <property type="protein sequence ID" value="MET3604621.1"/>
    <property type="molecule type" value="Genomic_DNA"/>
</dbReference>
<keyword evidence="4" id="KW-1185">Reference proteome</keyword>
<sequence>MTTPHVLDEAGMQSMEARIPELAEMAVHRAYLQALTTSGRVVEAIDGQLVETLVTGQHRVLRQLAPPIPVQRGMRLTRRTAR</sequence>
<dbReference type="Proteomes" id="UP000323522">
    <property type="component" value="Chromosome"/>
</dbReference>
<name>A0A5C1Q5Z9_9BURK</name>
<reference evidence="1 4" key="2">
    <citation type="submission" date="2024-06" db="EMBL/GenBank/DDBJ databases">
        <title>Genomic Encyclopedia of Type Strains, Phase IV (KMG-IV): sequencing the most valuable type-strain genomes for metagenomic binning, comparative biology and taxonomic classification.</title>
        <authorList>
            <person name="Goeker M."/>
        </authorList>
    </citation>
    <scope>NUCLEOTIDE SEQUENCE [LARGE SCALE GENOMIC DNA]</scope>
    <source>
        <strain evidence="1 4">D-501</strain>
    </source>
</reference>
<dbReference type="KEGG" id="snn:EWH46_12460"/>
<evidence type="ECO:0000313" key="1">
    <source>
        <dbReference type="EMBL" id="MET3604621.1"/>
    </source>
</evidence>
<accession>A0A5C1Q5Z9</accession>
<reference evidence="2 3" key="1">
    <citation type="submission" date="2019-02" db="EMBL/GenBank/DDBJ databases">
        <title>Complete Genome Sequence and Methylome Analysis of Sphaerotilus natans subsp. sulfidivorans D-507.</title>
        <authorList>
            <person name="Fomenkov A."/>
            <person name="Gridneva E."/>
            <person name="Smolyakov D."/>
            <person name="Dubinina G."/>
            <person name="Vincze T."/>
            <person name="Grabovich M."/>
            <person name="Roberts R.J."/>
        </authorList>
    </citation>
    <scope>NUCLEOTIDE SEQUENCE [LARGE SCALE GENOMIC DNA]</scope>
    <source>
        <strain evidence="2 3">D-507</strain>
    </source>
</reference>
<evidence type="ECO:0000313" key="4">
    <source>
        <dbReference type="Proteomes" id="UP001549111"/>
    </source>
</evidence>
<evidence type="ECO:0000313" key="2">
    <source>
        <dbReference type="EMBL" id="QEN01512.1"/>
    </source>
</evidence>
<protein>
    <submittedName>
        <fullName evidence="2">Uncharacterized protein</fullName>
    </submittedName>
</protein>
<dbReference type="RefSeq" id="WP_149504193.1">
    <property type="nucleotide sequence ID" value="NZ_CP035708.1"/>
</dbReference>
<organism evidence="2 3">
    <name type="scientific">Sphaerotilus sulfidivorans</name>
    <dbReference type="NCBI Taxonomy" id="639200"/>
    <lineage>
        <taxon>Bacteria</taxon>
        <taxon>Pseudomonadati</taxon>
        <taxon>Pseudomonadota</taxon>
        <taxon>Betaproteobacteria</taxon>
        <taxon>Burkholderiales</taxon>
        <taxon>Sphaerotilaceae</taxon>
        <taxon>Sphaerotilus</taxon>
    </lineage>
</organism>
<dbReference type="AlphaFoldDB" id="A0A5C1Q5Z9"/>
<proteinExistence type="predicted"/>
<gene>
    <name evidence="1" type="ORF">ABIC99_002437</name>
    <name evidence="2" type="ORF">EWH46_12460</name>
</gene>
<dbReference type="OrthoDB" id="8910709at2"/>
<dbReference type="EMBL" id="CP035708">
    <property type="protein sequence ID" value="QEN01512.1"/>
    <property type="molecule type" value="Genomic_DNA"/>
</dbReference>